<comment type="caution">
    <text evidence="1">The sequence shown here is derived from an EMBL/GenBank/DDBJ whole genome shotgun (WGS) entry which is preliminary data.</text>
</comment>
<dbReference type="OrthoDB" id="6600976at2759"/>
<gene>
    <name evidence="1" type="ORF">FWK35_00019184</name>
</gene>
<dbReference type="AlphaFoldDB" id="A0A6G0W4J6"/>
<evidence type="ECO:0000313" key="2">
    <source>
        <dbReference type="Proteomes" id="UP000478052"/>
    </source>
</evidence>
<reference evidence="1 2" key="1">
    <citation type="submission" date="2019-08" db="EMBL/GenBank/DDBJ databases">
        <title>Whole genome of Aphis craccivora.</title>
        <authorList>
            <person name="Voronova N.V."/>
            <person name="Shulinski R.S."/>
            <person name="Bandarenka Y.V."/>
            <person name="Zhorov D.G."/>
            <person name="Warner D."/>
        </authorList>
    </citation>
    <scope>NUCLEOTIDE SEQUENCE [LARGE SCALE GENOMIC DNA]</scope>
    <source>
        <strain evidence="1">180601</strain>
        <tissue evidence="1">Whole Body</tissue>
    </source>
</reference>
<proteinExistence type="predicted"/>
<dbReference type="EMBL" id="VUJU01009238">
    <property type="protein sequence ID" value="KAF0721294.1"/>
    <property type="molecule type" value="Genomic_DNA"/>
</dbReference>
<organism evidence="1 2">
    <name type="scientific">Aphis craccivora</name>
    <name type="common">Cowpea aphid</name>
    <dbReference type="NCBI Taxonomy" id="307492"/>
    <lineage>
        <taxon>Eukaryota</taxon>
        <taxon>Metazoa</taxon>
        <taxon>Ecdysozoa</taxon>
        <taxon>Arthropoda</taxon>
        <taxon>Hexapoda</taxon>
        <taxon>Insecta</taxon>
        <taxon>Pterygota</taxon>
        <taxon>Neoptera</taxon>
        <taxon>Paraneoptera</taxon>
        <taxon>Hemiptera</taxon>
        <taxon>Sternorrhyncha</taxon>
        <taxon>Aphidomorpha</taxon>
        <taxon>Aphidoidea</taxon>
        <taxon>Aphididae</taxon>
        <taxon>Aphidini</taxon>
        <taxon>Aphis</taxon>
        <taxon>Aphis</taxon>
    </lineage>
</organism>
<evidence type="ECO:0000313" key="1">
    <source>
        <dbReference type="EMBL" id="KAF0721294.1"/>
    </source>
</evidence>
<sequence>MFCWCPTSLKTSVIFACLHAAHYYRARSLSFDALFKYTNRKLELSSDDMLLIFENGNRGGLV</sequence>
<dbReference type="Proteomes" id="UP000478052">
    <property type="component" value="Unassembled WGS sequence"/>
</dbReference>
<accession>A0A6G0W4J6</accession>
<protein>
    <submittedName>
        <fullName evidence="1">C2H2-type domain-containing protein</fullName>
    </submittedName>
</protein>
<keyword evidence="2" id="KW-1185">Reference proteome</keyword>
<name>A0A6G0W4J6_APHCR</name>